<comment type="catalytic activity">
    <reaction evidence="1">
        <text>ATP + protein L-histidine = ADP + protein N-phospho-L-histidine.</text>
        <dbReference type="EC" id="2.7.13.3"/>
    </reaction>
</comment>
<dbReference type="GO" id="GO:0000155">
    <property type="term" value="F:phosphorelay sensor kinase activity"/>
    <property type="evidence" value="ECO:0007669"/>
    <property type="project" value="InterPro"/>
</dbReference>
<dbReference type="SUPFAM" id="SSF47226">
    <property type="entry name" value="Histidine-containing phosphotransfer domain, HPT domain"/>
    <property type="match status" value="1"/>
</dbReference>
<sequence length="795" mass="83958">MKLHDLPIGRKLTLILAATTGAAVLLATLAFSAGGMYRLYRDSEYRLQTLARLTSQNSHGALAFGDDNAARALLAALRAEPNVVRAQLFDAAGRELAAYSAPHEAPERAGLAALAVDLFLPTRLRIVQPVEVGHERLGAVEIQADITSAWLEFGVGLLLATLAAAVAAAVAVRFGLRLRGRIIAPLLELAEAAGTVVRNQRYDIRVATAGKDEIGRLVEEFNRMLGEIEARDRALQAHRDNLEREVEARTAELRGAKDAAEAASLAKSRFLATMSHEIRTPMNGVLGMTELLLASASDDDQARRARAALQSGENLMAILDDLLDFSKIEAGRMELESIPLDPGRLARELVELAAPIAAGKGLHLCARIDASVPAWVRGDPTRLRQILNNLVGNALKFTAKGEVGLTMRARPGAAPDACVLEIEVRDTGIGVAPEVLPHLFEAFAQADSTTTRRFGGTGLGLAIVRQLVELMDGTIEATSTEGVGSTFRVELPLALANAGPATGGAAAAGLRAQHGAARWPGARVLLVEDNPINQTLALEQLRDLGCEPRLACNGAEAVEACAGERFDLVLMDCQMPVMDGYEACRRILAGCGEAPMPIVAMTANAMRGDRERCDAAGTVDFLAKPYRSADLAAVLARWLPESLRVTAPAGSATRAPASAAEQGAGPADRAAADQEVVFDPAALAELSLQHSGGEAIVAQGLGLFRQEGRRQLDTLREALLGGDIDTATRAAHTLKASAATLGAMRLSARCRDIEATLRAGSDARVEAWIAEADSAFSAACTEMNGALAQRDNGHA</sequence>
<evidence type="ECO:0000259" key="20">
    <source>
        <dbReference type="PROSITE" id="PS50110"/>
    </source>
</evidence>
<evidence type="ECO:0000256" key="16">
    <source>
        <dbReference type="SAM" id="Coils"/>
    </source>
</evidence>
<dbReference type="SMART" id="SM00073">
    <property type="entry name" value="HPT"/>
    <property type="match status" value="1"/>
</dbReference>
<evidence type="ECO:0000256" key="17">
    <source>
        <dbReference type="SAM" id="MobiDB-lite"/>
    </source>
</evidence>
<dbReference type="AlphaFoldDB" id="N6YX52"/>
<dbReference type="OrthoDB" id="8552871at2"/>
<dbReference type="InterPro" id="IPR003594">
    <property type="entry name" value="HATPase_dom"/>
</dbReference>
<dbReference type="Pfam" id="PF01627">
    <property type="entry name" value="Hpt"/>
    <property type="match status" value="1"/>
</dbReference>
<dbReference type="CDD" id="cd06225">
    <property type="entry name" value="HAMP"/>
    <property type="match status" value="1"/>
</dbReference>
<dbReference type="FunFam" id="3.30.565.10:FF:000078">
    <property type="entry name" value="Two-component sensor histidine kinase"/>
    <property type="match status" value="1"/>
</dbReference>
<evidence type="ECO:0000313" key="24">
    <source>
        <dbReference type="Proteomes" id="UP000013047"/>
    </source>
</evidence>
<accession>N6YX52</accession>
<keyword evidence="9 23" id="KW-0418">Kinase</keyword>
<dbReference type="SMART" id="SM00387">
    <property type="entry name" value="HATPase_c"/>
    <property type="match status" value="1"/>
</dbReference>
<organism evidence="23 24">
    <name type="scientific">Thauera phenylacetica B4P</name>
    <dbReference type="NCBI Taxonomy" id="1234382"/>
    <lineage>
        <taxon>Bacteria</taxon>
        <taxon>Pseudomonadati</taxon>
        <taxon>Pseudomonadota</taxon>
        <taxon>Betaproteobacteria</taxon>
        <taxon>Rhodocyclales</taxon>
        <taxon>Zoogloeaceae</taxon>
        <taxon>Thauera</taxon>
    </lineage>
</organism>
<protein>
    <recommendedName>
        <fullName evidence="3">histidine kinase</fullName>
        <ecNumber evidence="3">2.7.13.3</ecNumber>
    </recommendedName>
</protein>
<evidence type="ECO:0000256" key="12">
    <source>
        <dbReference type="ARBA" id="ARBA00023012"/>
    </source>
</evidence>
<dbReference type="InterPro" id="IPR001789">
    <property type="entry name" value="Sig_transdc_resp-reg_receiver"/>
</dbReference>
<evidence type="ECO:0000256" key="2">
    <source>
        <dbReference type="ARBA" id="ARBA00004651"/>
    </source>
</evidence>
<evidence type="ECO:0000256" key="11">
    <source>
        <dbReference type="ARBA" id="ARBA00022989"/>
    </source>
</evidence>
<dbReference type="SMART" id="SM00388">
    <property type="entry name" value="HisKA"/>
    <property type="match status" value="1"/>
</dbReference>
<reference evidence="23 24" key="1">
    <citation type="submission" date="2012-09" db="EMBL/GenBank/DDBJ databases">
        <title>Draft Genome Sequences of 6 Strains from Genus Thauera.</title>
        <authorList>
            <person name="Liu B."/>
            <person name="Shapleigh J.P."/>
            <person name="Frostegard A.H."/>
        </authorList>
    </citation>
    <scope>NUCLEOTIDE SEQUENCE [LARGE SCALE GENOMIC DNA]</scope>
    <source>
        <strain evidence="23 24">B4P</strain>
    </source>
</reference>
<dbReference type="Gene3D" id="1.20.120.160">
    <property type="entry name" value="HPT domain"/>
    <property type="match status" value="1"/>
</dbReference>
<evidence type="ECO:0000313" key="23">
    <source>
        <dbReference type="EMBL" id="ENO96170.1"/>
    </source>
</evidence>
<name>N6YX52_9RHOO</name>
<evidence type="ECO:0000256" key="15">
    <source>
        <dbReference type="PROSITE-ProRule" id="PRU00169"/>
    </source>
</evidence>
<dbReference type="InterPro" id="IPR008207">
    <property type="entry name" value="Sig_transdc_His_kin_Hpt_dom"/>
</dbReference>
<keyword evidence="6" id="KW-0808">Transferase</keyword>
<evidence type="ECO:0000256" key="18">
    <source>
        <dbReference type="SAM" id="Phobius"/>
    </source>
</evidence>
<evidence type="ECO:0000259" key="22">
    <source>
        <dbReference type="PROSITE" id="PS50894"/>
    </source>
</evidence>
<dbReference type="SUPFAM" id="SSF158472">
    <property type="entry name" value="HAMP domain-like"/>
    <property type="match status" value="1"/>
</dbReference>
<dbReference type="Pfam" id="PF17152">
    <property type="entry name" value="CHASE8"/>
    <property type="match status" value="1"/>
</dbReference>
<keyword evidence="4" id="KW-1003">Cell membrane</keyword>
<keyword evidence="13 18" id="KW-0472">Membrane</keyword>
<feature type="modified residue" description="4-aspartylphosphate" evidence="15">
    <location>
        <position position="572"/>
    </location>
</feature>
<dbReference type="CDD" id="cd00082">
    <property type="entry name" value="HisKA"/>
    <property type="match status" value="1"/>
</dbReference>
<evidence type="ECO:0000256" key="10">
    <source>
        <dbReference type="ARBA" id="ARBA00022840"/>
    </source>
</evidence>
<gene>
    <name evidence="23" type="ORF">C667_15339</name>
</gene>
<dbReference type="SUPFAM" id="SSF55874">
    <property type="entry name" value="ATPase domain of HSP90 chaperone/DNA topoisomerase II/histidine kinase"/>
    <property type="match status" value="1"/>
</dbReference>
<keyword evidence="7 18" id="KW-0812">Transmembrane</keyword>
<dbReference type="InterPro" id="IPR011006">
    <property type="entry name" value="CheY-like_superfamily"/>
</dbReference>
<feature type="domain" description="Response regulatory" evidence="20">
    <location>
        <begin position="523"/>
        <end position="639"/>
    </location>
</feature>
<dbReference type="Pfam" id="PF00672">
    <property type="entry name" value="HAMP"/>
    <property type="match status" value="1"/>
</dbReference>
<comment type="caution">
    <text evidence="23">The sequence shown here is derived from an EMBL/GenBank/DDBJ whole genome shotgun (WGS) entry which is preliminary data.</text>
</comment>
<feature type="domain" description="HPt" evidence="22">
    <location>
        <begin position="693"/>
        <end position="786"/>
    </location>
</feature>
<dbReference type="Gene3D" id="1.10.287.130">
    <property type="match status" value="1"/>
</dbReference>
<feature type="domain" description="Histidine kinase" evidence="19">
    <location>
        <begin position="273"/>
        <end position="495"/>
    </location>
</feature>
<proteinExistence type="predicted"/>
<dbReference type="InterPro" id="IPR004358">
    <property type="entry name" value="Sig_transdc_His_kin-like_C"/>
</dbReference>
<evidence type="ECO:0000256" key="7">
    <source>
        <dbReference type="ARBA" id="ARBA00022692"/>
    </source>
</evidence>
<dbReference type="GO" id="GO:0005886">
    <property type="term" value="C:plasma membrane"/>
    <property type="evidence" value="ECO:0007669"/>
    <property type="project" value="UniProtKB-SubCell"/>
</dbReference>
<dbReference type="PROSITE" id="PS50110">
    <property type="entry name" value="RESPONSE_REGULATORY"/>
    <property type="match status" value="1"/>
</dbReference>
<dbReference type="InterPro" id="IPR036097">
    <property type="entry name" value="HisK_dim/P_sf"/>
</dbReference>
<evidence type="ECO:0000256" key="4">
    <source>
        <dbReference type="ARBA" id="ARBA00022475"/>
    </source>
</evidence>
<dbReference type="Gene3D" id="3.40.50.2300">
    <property type="match status" value="1"/>
</dbReference>
<dbReference type="PROSITE" id="PS50885">
    <property type="entry name" value="HAMP"/>
    <property type="match status" value="1"/>
</dbReference>
<feature type="coiled-coil region" evidence="16">
    <location>
        <begin position="225"/>
        <end position="259"/>
    </location>
</feature>
<dbReference type="SUPFAM" id="SSF52172">
    <property type="entry name" value="CheY-like"/>
    <property type="match status" value="1"/>
</dbReference>
<dbReference type="InterPro" id="IPR005467">
    <property type="entry name" value="His_kinase_dom"/>
</dbReference>
<evidence type="ECO:0000256" key="1">
    <source>
        <dbReference type="ARBA" id="ARBA00000085"/>
    </source>
</evidence>
<dbReference type="PANTHER" id="PTHR45339">
    <property type="entry name" value="HYBRID SIGNAL TRANSDUCTION HISTIDINE KINASE J"/>
    <property type="match status" value="1"/>
</dbReference>
<dbReference type="CDD" id="cd16922">
    <property type="entry name" value="HATPase_EvgS-ArcB-TorS-like"/>
    <property type="match status" value="1"/>
</dbReference>
<dbReference type="RefSeq" id="WP_004367870.1">
    <property type="nucleotide sequence ID" value="NZ_AMXF01000131.1"/>
</dbReference>
<evidence type="ECO:0000259" key="19">
    <source>
        <dbReference type="PROSITE" id="PS50109"/>
    </source>
</evidence>
<dbReference type="CDD" id="cd17546">
    <property type="entry name" value="REC_hyHK_CKI1_RcsC-like"/>
    <property type="match status" value="1"/>
</dbReference>
<feature type="transmembrane region" description="Helical" evidence="18">
    <location>
        <begin position="12"/>
        <end position="37"/>
    </location>
</feature>
<keyword evidence="5 15" id="KW-0597">Phosphoprotein</keyword>
<dbReference type="Gene3D" id="3.30.565.10">
    <property type="entry name" value="Histidine kinase-like ATPase, C-terminal domain"/>
    <property type="match status" value="1"/>
</dbReference>
<evidence type="ECO:0000256" key="8">
    <source>
        <dbReference type="ARBA" id="ARBA00022741"/>
    </source>
</evidence>
<dbReference type="Gene3D" id="6.10.340.10">
    <property type="match status" value="1"/>
</dbReference>
<evidence type="ECO:0000256" key="3">
    <source>
        <dbReference type="ARBA" id="ARBA00012438"/>
    </source>
</evidence>
<dbReference type="Proteomes" id="UP000013047">
    <property type="component" value="Unassembled WGS sequence"/>
</dbReference>
<keyword evidence="16" id="KW-0175">Coiled coil</keyword>
<keyword evidence="24" id="KW-1185">Reference proteome</keyword>
<dbReference type="PRINTS" id="PR00344">
    <property type="entry name" value="BCTRLSENSOR"/>
</dbReference>
<dbReference type="EC" id="2.7.13.3" evidence="3"/>
<dbReference type="InterPro" id="IPR003660">
    <property type="entry name" value="HAMP_dom"/>
</dbReference>
<comment type="subcellular location">
    <subcellularLocation>
        <location evidence="2">Cell membrane</location>
        <topology evidence="2">Multi-pass membrane protein</topology>
    </subcellularLocation>
</comment>
<keyword evidence="8" id="KW-0547">Nucleotide-binding</keyword>
<dbReference type="SMART" id="SM00448">
    <property type="entry name" value="REC"/>
    <property type="match status" value="1"/>
</dbReference>
<dbReference type="PROSITE" id="PS50894">
    <property type="entry name" value="HPT"/>
    <property type="match status" value="1"/>
</dbReference>
<evidence type="ECO:0000256" key="5">
    <source>
        <dbReference type="ARBA" id="ARBA00022553"/>
    </source>
</evidence>
<evidence type="ECO:0000256" key="6">
    <source>
        <dbReference type="ARBA" id="ARBA00022679"/>
    </source>
</evidence>
<evidence type="ECO:0000256" key="13">
    <source>
        <dbReference type="ARBA" id="ARBA00023136"/>
    </source>
</evidence>
<dbReference type="InterPro" id="IPR033417">
    <property type="entry name" value="CHASE8"/>
</dbReference>
<evidence type="ECO:0000256" key="14">
    <source>
        <dbReference type="PROSITE-ProRule" id="PRU00110"/>
    </source>
</evidence>
<feature type="domain" description="HAMP" evidence="21">
    <location>
        <begin position="180"/>
        <end position="233"/>
    </location>
</feature>
<dbReference type="Pfam" id="PF00072">
    <property type="entry name" value="Response_reg"/>
    <property type="match status" value="1"/>
</dbReference>
<dbReference type="GO" id="GO:0005524">
    <property type="term" value="F:ATP binding"/>
    <property type="evidence" value="ECO:0007669"/>
    <property type="project" value="UniProtKB-KW"/>
</dbReference>
<keyword evidence="12" id="KW-0902">Two-component regulatory system</keyword>
<dbReference type="Pfam" id="PF00512">
    <property type="entry name" value="HisKA"/>
    <property type="match status" value="1"/>
</dbReference>
<keyword evidence="10" id="KW-0067">ATP-binding</keyword>
<dbReference type="InterPro" id="IPR036641">
    <property type="entry name" value="HPT_dom_sf"/>
</dbReference>
<dbReference type="Pfam" id="PF02518">
    <property type="entry name" value="HATPase_c"/>
    <property type="match status" value="1"/>
</dbReference>
<dbReference type="PANTHER" id="PTHR45339:SF1">
    <property type="entry name" value="HYBRID SIGNAL TRANSDUCTION HISTIDINE KINASE J"/>
    <property type="match status" value="1"/>
</dbReference>
<dbReference type="PROSITE" id="PS50109">
    <property type="entry name" value="HIS_KIN"/>
    <property type="match status" value="1"/>
</dbReference>
<keyword evidence="11 18" id="KW-1133">Transmembrane helix</keyword>
<dbReference type="SMART" id="SM00304">
    <property type="entry name" value="HAMP"/>
    <property type="match status" value="1"/>
</dbReference>
<feature type="modified residue" description="Phosphohistidine" evidence="14">
    <location>
        <position position="732"/>
    </location>
</feature>
<feature type="region of interest" description="Disordered" evidence="17">
    <location>
        <begin position="649"/>
        <end position="671"/>
    </location>
</feature>
<dbReference type="CDD" id="cd00088">
    <property type="entry name" value="HPT"/>
    <property type="match status" value="1"/>
</dbReference>
<dbReference type="InterPro" id="IPR003661">
    <property type="entry name" value="HisK_dim/P_dom"/>
</dbReference>
<dbReference type="EMBL" id="AMXF01000131">
    <property type="protein sequence ID" value="ENO96170.1"/>
    <property type="molecule type" value="Genomic_DNA"/>
</dbReference>
<evidence type="ECO:0000256" key="9">
    <source>
        <dbReference type="ARBA" id="ARBA00022777"/>
    </source>
</evidence>
<dbReference type="SUPFAM" id="SSF47384">
    <property type="entry name" value="Homodimeric domain of signal transducing histidine kinase"/>
    <property type="match status" value="1"/>
</dbReference>
<feature type="transmembrane region" description="Helical" evidence="18">
    <location>
        <begin position="153"/>
        <end position="176"/>
    </location>
</feature>
<feature type="compositionally biased region" description="Low complexity" evidence="17">
    <location>
        <begin position="649"/>
        <end position="660"/>
    </location>
</feature>
<dbReference type="InterPro" id="IPR036890">
    <property type="entry name" value="HATPase_C_sf"/>
</dbReference>
<evidence type="ECO:0000259" key="21">
    <source>
        <dbReference type="PROSITE" id="PS50885"/>
    </source>
</evidence>